<dbReference type="GO" id="GO:0020037">
    <property type="term" value="F:heme binding"/>
    <property type="evidence" value="ECO:0007669"/>
    <property type="project" value="TreeGrafter"/>
</dbReference>
<evidence type="ECO:0000256" key="11">
    <source>
        <dbReference type="ARBA" id="ARBA00023136"/>
    </source>
</evidence>
<reference evidence="15 16" key="1">
    <citation type="submission" date="2016-10" db="EMBL/GenBank/DDBJ databases">
        <authorList>
            <person name="de Groot N.N."/>
        </authorList>
    </citation>
    <scope>NUCLEOTIDE SEQUENCE [LARGE SCALE GENOMIC DNA]</scope>
    <source>
        <strain evidence="15 16">CGMCC 1.10228</strain>
    </source>
</reference>
<organism evidence="15 16">
    <name type="scientific">Vibrio xiamenensis</name>
    <dbReference type="NCBI Taxonomy" id="861298"/>
    <lineage>
        <taxon>Bacteria</taxon>
        <taxon>Pseudomonadati</taxon>
        <taxon>Pseudomonadota</taxon>
        <taxon>Gammaproteobacteria</taxon>
        <taxon>Vibrionales</taxon>
        <taxon>Vibrionaceae</taxon>
        <taxon>Vibrio</taxon>
    </lineage>
</organism>
<sequence length="187" mass="21702">MRRTNDMKTEYYDPLSQFFHWVMAVVIIYASIAGFGMHLVEDNHPLHSFLSILNMSLATIGALIFIARYVWKYFRQPPQLPDSMSRKHKAAVKLSHSLLYVTMAVVFISGFLMLEEDYSFFWLFKIPNPISNPDINAFFLVIHRAACVSLSVLFTLHIFAVLKHHFFGRDNVLRSMTPRSLRSKKQA</sequence>
<comment type="similarity">
    <text evidence="12">Belongs to the cytochrome b561 family.</text>
</comment>
<dbReference type="PANTHER" id="PTHR30529:SF1">
    <property type="entry name" value="CYTOCHROME B561 HOMOLOG 2"/>
    <property type="match status" value="1"/>
</dbReference>
<keyword evidence="5" id="KW-0349">Heme</keyword>
<dbReference type="GO" id="GO:0009055">
    <property type="term" value="F:electron transfer activity"/>
    <property type="evidence" value="ECO:0007669"/>
    <property type="project" value="InterPro"/>
</dbReference>
<keyword evidence="11 13" id="KW-0472">Membrane</keyword>
<feature type="transmembrane region" description="Helical" evidence="13">
    <location>
        <begin position="92"/>
        <end position="114"/>
    </location>
</feature>
<feature type="transmembrane region" description="Helical" evidence="13">
    <location>
        <begin position="137"/>
        <end position="162"/>
    </location>
</feature>
<evidence type="ECO:0000259" key="14">
    <source>
        <dbReference type="Pfam" id="PF01292"/>
    </source>
</evidence>
<evidence type="ECO:0000256" key="3">
    <source>
        <dbReference type="ARBA" id="ARBA00022448"/>
    </source>
</evidence>
<evidence type="ECO:0000256" key="13">
    <source>
        <dbReference type="SAM" id="Phobius"/>
    </source>
</evidence>
<comment type="cofactor">
    <cofactor evidence="1">
        <name>heme b</name>
        <dbReference type="ChEBI" id="CHEBI:60344"/>
    </cofactor>
</comment>
<evidence type="ECO:0000256" key="8">
    <source>
        <dbReference type="ARBA" id="ARBA00022982"/>
    </source>
</evidence>
<dbReference type="PANTHER" id="PTHR30529">
    <property type="entry name" value="CYTOCHROME B561"/>
    <property type="match status" value="1"/>
</dbReference>
<dbReference type="STRING" id="861298.SAMN04488136_11852"/>
<keyword evidence="6 13" id="KW-0812">Transmembrane</keyword>
<evidence type="ECO:0000256" key="4">
    <source>
        <dbReference type="ARBA" id="ARBA00022475"/>
    </source>
</evidence>
<keyword evidence="8" id="KW-0249">Electron transport</keyword>
<keyword evidence="7" id="KW-0479">Metal-binding</keyword>
<comment type="subcellular location">
    <subcellularLocation>
        <location evidence="2">Cell membrane</location>
        <topology evidence="2">Multi-pass membrane protein</topology>
    </subcellularLocation>
</comment>
<evidence type="ECO:0000256" key="5">
    <source>
        <dbReference type="ARBA" id="ARBA00022617"/>
    </source>
</evidence>
<evidence type="ECO:0000256" key="10">
    <source>
        <dbReference type="ARBA" id="ARBA00023004"/>
    </source>
</evidence>
<evidence type="ECO:0000256" key="2">
    <source>
        <dbReference type="ARBA" id="ARBA00004651"/>
    </source>
</evidence>
<feature type="transmembrane region" description="Helical" evidence="13">
    <location>
        <begin position="52"/>
        <end position="71"/>
    </location>
</feature>
<dbReference type="Gene3D" id="1.20.950.20">
    <property type="entry name" value="Transmembrane di-heme cytochromes, Chain C"/>
    <property type="match status" value="1"/>
</dbReference>
<gene>
    <name evidence="15" type="ORF">SAMN04488136_11852</name>
</gene>
<keyword evidence="9 13" id="KW-1133">Transmembrane helix</keyword>
<keyword evidence="16" id="KW-1185">Reference proteome</keyword>
<evidence type="ECO:0000256" key="12">
    <source>
        <dbReference type="ARBA" id="ARBA00037975"/>
    </source>
</evidence>
<dbReference type="Proteomes" id="UP000198854">
    <property type="component" value="Unassembled WGS sequence"/>
</dbReference>
<proteinExistence type="inferred from homology"/>
<evidence type="ECO:0000256" key="1">
    <source>
        <dbReference type="ARBA" id="ARBA00001970"/>
    </source>
</evidence>
<dbReference type="GO" id="GO:0022904">
    <property type="term" value="P:respiratory electron transport chain"/>
    <property type="evidence" value="ECO:0007669"/>
    <property type="project" value="InterPro"/>
</dbReference>
<evidence type="ECO:0000313" key="15">
    <source>
        <dbReference type="EMBL" id="SDH51688.1"/>
    </source>
</evidence>
<dbReference type="GO" id="GO:0005886">
    <property type="term" value="C:plasma membrane"/>
    <property type="evidence" value="ECO:0007669"/>
    <property type="project" value="UniProtKB-SubCell"/>
</dbReference>
<dbReference type="SUPFAM" id="SSF81342">
    <property type="entry name" value="Transmembrane di-heme cytochromes"/>
    <property type="match status" value="1"/>
</dbReference>
<evidence type="ECO:0000256" key="6">
    <source>
        <dbReference type="ARBA" id="ARBA00022692"/>
    </source>
</evidence>
<feature type="domain" description="Cytochrome b561 bacterial/Ni-hydrogenase" evidence="14">
    <location>
        <begin position="12"/>
        <end position="178"/>
    </location>
</feature>
<keyword evidence="3" id="KW-0813">Transport</keyword>
<keyword evidence="10" id="KW-0408">Iron</keyword>
<evidence type="ECO:0000256" key="9">
    <source>
        <dbReference type="ARBA" id="ARBA00022989"/>
    </source>
</evidence>
<protein>
    <submittedName>
        <fullName evidence="15">Cytochrome b561</fullName>
    </submittedName>
</protein>
<evidence type="ECO:0000313" key="16">
    <source>
        <dbReference type="Proteomes" id="UP000198854"/>
    </source>
</evidence>
<dbReference type="InterPro" id="IPR016174">
    <property type="entry name" value="Di-haem_cyt_TM"/>
</dbReference>
<dbReference type="InterPro" id="IPR011577">
    <property type="entry name" value="Cyt_b561_bac/Ni-Hgenase"/>
</dbReference>
<dbReference type="GO" id="GO:0046872">
    <property type="term" value="F:metal ion binding"/>
    <property type="evidence" value="ECO:0007669"/>
    <property type="project" value="UniProtKB-KW"/>
</dbReference>
<dbReference type="InterPro" id="IPR052168">
    <property type="entry name" value="Cytochrome_b561_oxidase"/>
</dbReference>
<evidence type="ECO:0000256" key="7">
    <source>
        <dbReference type="ARBA" id="ARBA00022723"/>
    </source>
</evidence>
<dbReference type="Pfam" id="PF01292">
    <property type="entry name" value="Ni_hydr_CYTB"/>
    <property type="match status" value="1"/>
</dbReference>
<feature type="transmembrane region" description="Helical" evidence="13">
    <location>
        <begin position="21"/>
        <end position="40"/>
    </location>
</feature>
<keyword evidence="4" id="KW-1003">Cell membrane</keyword>
<dbReference type="AlphaFoldDB" id="A0A1G8D1L1"/>
<dbReference type="EMBL" id="FNDD01000018">
    <property type="protein sequence ID" value="SDH51688.1"/>
    <property type="molecule type" value="Genomic_DNA"/>
</dbReference>
<name>A0A1G8D1L1_9VIBR</name>
<accession>A0A1G8D1L1</accession>